<comment type="caution">
    <text evidence="1">The sequence shown here is derived from an EMBL/GenBank/DDBJ whole genome shotgun (WGS) entry which is preliminary data.</text>
</comment>
<dbReference type="AlphaFoldDB" id="A0A3D9L8D8"/>
<accession>A0A3D9L8D8</accession>
<organism evidence="1 2">
    <name type="scientific">Marinoscillum furvescens DSM 4134</name>
    <dbReference type="NCBI Taxonomy" id="1122208"/>
    <lineage>
        <taxon>Bacteria</taxon>
        <taxon>Pseudomonadati</taxon>
        <taxon>Bacteroidota</taxon>
        <taxon>Cytophagia</taxon>
        <taxon>Cytophagales</taxon>
        <taxon>Reichenbachiellaceae</taxon>
        <taxon>Marinoscillum</taxon>
    </lineage>
</organism>
<dbReference type="Proteomes" id="UP000256779">
    <property type="component" value="Unassembled WGS sequence"/>
</dbReference>
<keyword evidence="2" id="KW-1185">Reference proteome</keyword>
<dbReference type="RefSeq" id="WP_147302856.1">
    <property type="nucleotide sequence ID" value="NZ_QREG01000003.1"/>
</dbReference>
<evidence type="ECO:0000313" key="1">
    <source>
        <dbReference type="EMBL" id="REE01745.1"/>
    </source>
</evidence>
<reference evidence="1 2" key="1">
    <citation type="submission" date="2018-07" db="EMBL/GenBank/DDBJ databases">
        <title>Genomic Encyclopedia of Type Strains, Phase IV (KMG-IV): sequencing the most valuable type-strain genomes for metagenomic binning, comparative biology and taxonomic classification.</title>
        <authorList>
            <person name="Goeker M."/>
        </authorList>
    </citation>
    <scope>NUCLEOTIDE SEQUENCE [LARGE SCALE GENOMIC DNA]</scope>
    <source>
        <strain evidence="1 2">DSM 4134</strain>
    </source>
</reference>
<dbReference type="PROSITE" id="PS51257">
    <property type="entry name" value="PROKAR_LIPOPROTEIN"/>
    <property type="match status" value="1"/>
</dbReference>
<evidence type="ECO:0000313" key="2">
    <source>
        <dbReference type="Proteomes" id="UP000256779"/>
    </source>
</evidence>
<gene>
    <name evidence="1" type="ORF">C7460_103262</name>
</gene>
<name>A0A3D9L8D8_MARFU</name>
<sequence>MFRLLCISLISMLLFTSCLEYEEEISEVSYGRKGYIFSDVLLEDWGNHAESHYNVDMTFIGESSMFERHVTDRGNTIFTLTEQYDVYIFLELFAAGQKGLKPGVYTMLGEDELEDVPEQDVFRRFFFGRSSQEGIPAESGEIRLIITHDGTYRLTFDVELASGRELSGTFAGIPHYLDQRQNQ</sequence>
<protein>
    <submittedName>
        <fullName evidence="1">Uncharacterized protein</fullName>
    </submittedName>
</protein>
<dbReference type="EMBL" id="QREG01000003">
    <property type="protein sequence ID" value="REE01745.1"/>
    <property type="molecule type" value="Genomic_DNA"/>
</dbReference>
<proteinExistence type="predicted"/>